<evidence type="ECO:0000313" key="5">
    <source>
        <dbReference type="Proteomes" id="UP000225910"/>
    </source>
</evidence>
<dbReference type="RefSeq" id="WP_098678802.1">
    <property type="nucleotide sequence ID" value="NZ_NVCU01000074.1"/>
</dbReference>
<protein>
    <submittedName>
        <fullName evidence="4">TetR family transcriptional regulator</fullName>
    </submittedName>
</protein>
<dbReference type="Proteomes" id="UP000225910">
    <property type="component" value="Unassembled WGS sequence"/>
</dbReference>
<accession>A0A9X7B134</accession>
<dbReference type="AlphaFoldDB" id="A0A9X7B134"/>
<keyword evidence="1 2" id="KW-0238">DNA-binding</keyword>
<dbReference type="PANTHER" id="PTHR30328">
    <property type="entry name" value="TRANSCRIPTIONAL REPRESSOR"/>
    <property type="match status" value="1"/>
</dbReference>
<dbReference type="SUPFAM" id="SSF46689">
    <property type="entry name" value="Homeodomain-like"/>
    <property type="match status" value="1"/>
</dbReference>
<evidence type="ECO:0000256" key="1">
    <source>
        <dbReference type="ARBA" id="ARBA00023125"/>
    </source>
</evidence>
<dbReference type="InterPro" id="IPR036271">
    <property type="entry name" value="Tet_transcr_reg_TetR-rel_C_sf"/>
</dbReference>
<organism evidence="4 5">
    <name type="scientific">Bacillus thuringiensis</name>
    <dbReference type="NCBI Taxonomy" id="1428"/>
    <lineage>
        <taxon>Bacteria</taxon>
        <taxon>Bacillati</taxon>
        <taxon>Bacillota</taxon>
        <taxon>Bacilli</taxon>
        <taxon>Bacillales</taxon>
        <taxon>Bacillaceae</taxon>
        <taxon>Bacillus</taxon>
        <taxon>Bacillus cereus group</taxon>
    </lineage>
</organism>
<dbReference type="InterPro" id="IPR050109">
    <property type="entry name" value="HTH-type_TetR-like_transc_reg"/>
</dbReference>
<dbReference type="Gene3D" id="1.10.357.10">
    <property type="entry name" value="Tetracycline Repressor, domain 2"/>
    <property type="match status" value="1"/>
</dbReference>
<dbReference type="Pfam" id="PF00440">
    <property type="entry name" value="TetR_N"/>
    <property type="match status" value="1"/>
</dbReference>
<feature type="domain" description="HTH tetR-type" evidence="3">
    <location>
        <begin position="6"/>
        <end position="66"/>
    </location>
</feature>
<dbReference type="GO" id="GO:0006355">
    <property type="term" value="P:regulation of DNA-templated transcription"/>
    <property type="evidence" value="ECO:0007669"/>
    <property type="project" value="UniProtKB-ARBA"/>
</dbReference>
<comment type="caution">
    <text evidence="4">The sequence shown here is derived from an EMBL/GenBank/DDBJ whole genome shotgun (WGS) entry which is preliminary data.</text>
</comment>
<dbReference type="PANTHER" id="PTHR30328:SF54">
    <property type="entry name" value="HTH-TYPE TRANSCRIPTIONAL REPRESSOR SCO4008"/>
    <property type="match status" value="1"/>
</dbReference>
<sequence length="195" mass="23036">MVKNRNQIKETILRSAKKIFAEKGYDSTNIQDIVKEANVNIAMISYYFGGKEYLYQEVFKQFCISQKIPNYLAIFPDEPTKALESYLMYIFDHLDADSEIALITYQEILAPNTRFLDVIPYIKSPWQQLRFILQTGKEKNEFNFTSLSFTMHWISSFVILPKYQMFLTMALDENIDTITNREKIDYIINFLKVKI</sequence>
<dbReference type="InterPro" id="IPR009057">
    <property type="entry name" value="Homeodomain-like_sf"/>
</dbReference>
<evidence type="ECO:0000313" key="4">
    <source>
        <dbReference type="EMBL" id="PFT95537.1"/>
    </source>
</evidence>
<dbReference type="SUPFAM" id="SSF48498">
    <property type="entry name" value="Tetracyclin repressor-like, C-terminal domain"/>
    <property type="match status" value="1"/>
</dbReference>
<evidence type="ECO:0000259" key="3">
    <source>
        <dbReference type="PROSITE" id="PS50977"/>
    </source>
</evidence>
<proteinExistence type="predicted"/>
<name>A0A9X7B134_BACTU</name>
<feature type="DNA-binding region" description="H-T-H motif" evidence="2">
    <location>
        <begin position="29"/>
        <end position="48"/>
    </location>
</feature>
<dbReference type="PRINTS" id="PR00455">
    <property type="entry name" value="HTHTETR"/>
</dbReference>
<dbReference type="EMBL" id="NVCU01000074">
    <property type="protein sequence ID" value="PFT95537.1"/>
    <property type="molecule type" value="Genomic_DNA"/>
</dbReference>
<dbReference type="GO" id="GO:0003677">
    <property type="term" value="F:DNA binding"/>
    <property type="evidence" value="ECO:0007669"/>
    <property type="project" value="UniProtKB-UniRule"/>
</dbReference>
<dbReference type="InterPro" id="IPR001647">
    <property type="entry name" value="HTH_TetR"/>
</dbReference>
<dbReference type="Gene3D" id="1.10.10.60">
    <property type="entry name" value="Homeodomain-like"/>
    <property type="match status" value="1"/>
</dbReference>
<reference evidence="4 5" key="1">
    <citation type="submission" date="2017-09" db="EMBL/GenBank/DDBJ databases">
        <title>Large-scale bioinformatics analysis of Bacillus genomes uncovers conserved roles of natural products in bacterial physiology.</title>
        <authorList>
            <consortium name="Agbiome Team Llc"/>
            <person name="Bleich R.M."/>
            <person name="Grubbs K.J."/>
            <person name="Santa Maria K.C."/>
            <person name="Allen S.E."/>
            <person name="Farag S."/>
            <person name="Shank E.A."/>
            <person name="Bowers A."/>
        </authorList>
    </citation>
    <scope>NUCLEOTIDE SEQUENCE [LARGE SCALE GENOMIC DNA]</scope>
    <source>
        <strain evidence="4 5">AFS064137</strain>
    </source>
</reference>
<gene>
    <name evidence="4" type="ORF">COK81_10900</name>
</gene>
<dbReference type="PROSITE" id="PS50977">
    <property type="entry name" value="HTH_TETR_2"/>
    <property type="match status" value="1"/>
</dbReference>
<evidence type="ECO:0000256" key="2">
    <source>
        <dbReference type="PROSITE-ProRule" id="PRU00335"/>
    </source>
</evidence>